<keyword evidence="9" id="KW-0966">Cell projection</keyword>
<evidence type="ECO:0000256" key="7">
    <source>
        <dbReference type="ARBA" id="ARBA00022842"/>
    </source>
</evidence>
<dbReference type="PANTHER" id="PTHR46161">
    <property type="entry name" value="NUCLEOSIDE DIPHOSPHATE KINASE"/>
    <property type="match status" value="1"/>
</dbReference>
<keyword evidence="8" id="KW-0546">Nucleotide metabolism</keyword>
<keyword evidence="7" id="KW-0460">Magnesium</keyword>
<evidence type="ECO:0000256" key="1">
    <source>
        <dbReference type="ARBA" id="ARBA00004138"/>
    </source>
</evidence>
<dbReference type="KEGG" id="aqu:100641985"/>
<dbReference type="AlphaFoldDB" id="A0A1X7TL27"/>
<dbReference type="PRINTS" id="PR01243">
    <property type="entry name" value="NUCDPKINASE"/>
</dbReference>
<dbReference type="EnsemblMetazoa" id="Aqu2.1.15474_001">
    <property type="protein sequence ID" value="Aqu2.1.15474_001"/>
    <property type="gene ID" value="Aqu2.1.15474"/>
</dbReference>
<evidence type="ECO:0000256" key="11">
    <source>
        <dbReference type="ARBA" id="ARBA00080200"/>
    </source>
</evidence>
<dbReference type="GO" id="GO:0005929">
    <property type="term" value="C:cilium"/>
    <property type="evidence" value="ECO:0007669"/>
    <property type="project" value="UniProtKB-SubCell"/>
</dbReference>
<sequence>MADITVEKTLALIKPDAMNWADEIIEEIKRNGFKILQKRRIQLSPEEAANFYAEHYGKMFFPSLVAFMSSSDIIVMVLAKQNAIKEWKELLGPTDSRRAKEEEPRSLRACYGHDNTKNALHGSDSEYAADKEIKFMFPDAYSIMEPVERGTAMKDYLRSQVNPTLVKGLTELCHEKPDDPLEWLAQWILKNNPNKPQVETI</sequence>
<dbReference type="SMART" id="SM00562">
    <property type="entry name" value="NDK"/>
    <property type="match status" value="1"/>
</dbReference>
<proteinExistence type="inferred from homology"/>
<dbReference type="InterPro" id="IPR023005">
    <property type="entry name" value="Nucleoside_diP_kinase_AS"/>
</dbReference>
<dbReference type="GO" id="GO:1902176">
    <property type="term" value="P:negative regulation of oxidative stress-induced intrinsic apoptotic signaling pathway"/>
    <property type="evidence" value="ECO:0007669"/>
    <property type="project" value="TreeGrafter"/>
</dbReference>
<keyword evidence="5" id="KW-0479">Metal-binding</keyword>
<dbReference type="InterPro" id="IPR001564">
    <property type="entry name" value="Nucleoside_diP_kinase"/>
</dbReference>
<dbReference type="OrthoDB" id="1729737at2759"/>
<evidence type="ECO:0000256" key="10">
    <source>
        <dbReference type="ARBA" id="ARBA00072632"/>
    </source>
</evidence>
<dbReference type="eggNOG" id="KOG0888">
    <property type="taxonomic scope" value="Eukaryota"/>
</dbReference>
<evidence type="ECO:0000256" key="9">
    <source>
        <dbReference type="ARBA" id="ARBA00023273"/>
    </source>
</evidence>
<name>A0A1X7TL27_AMPQE</name>
<dbReference type="CDD" id="cd22970">
    <property type="entry name" value="DD_NDKH5-like"/>
    <property type="match status" value="1"/>
</dbReference>
<dbReference type="EnsemblMetazoa" id="XM_003390260.3">
    <property type="protein sequence ID" value="XP_003390308.1"/>
    <property type="gene ID" value="LOC100641985"/>
</dbReference>
<dbReference type="GO" id="GO:0003341">
    <property type="term" value="P:cilium movement"/>
    <property type="evidence" value="ECO:0007669"/>
    <property type="project" value="TreeGrafter"/>
</dbReference>
<evidence type="ECO:0000313" key="16">
    <source>
        <dbReference type="Proteomes" id="UP000007879"/>
    </source>
</evidence>
<dbReference type="InterPro" id="IPR034907">
    <property type="entry name" value="NDK-like_dom"/>
</dbReference>
<evidence type="ECO:0000259" key="14">
    <source>
        <dbReference type="SMART" id="SM00562"/>
    </source>
</evidence>
<dbReference type="Pfam" id="PF05186">
    <property type="entry name" value="Dpy-30"/>
    <property type="match status" value="1"/>
</dbReference>
<evidence type="ECO:0000256" key="3">
    <source>
        <dbReference type="ARBA" id="ARBA00022473"/>
    </source>
</evidence>
<dbReference type="InterPro" id="IPR007858">
    <property type="entry name" value="Dpy-30_motif"/>
</dbReference>
<gene>
    <name evidence="15" type="primary">100641985</name>
</gene>
<reference evidence="15" key="2">
    <citation type="submission" date="2017-05" db="UniProtKB">
        <authorList>
            <consortium name="EnsemblMetazoa"/>
        </authorList>
    </citation>
    <scope>IDENTIFICATION</scope>
</reference>
<dbReference type="GO" id="GO:0006183">
    <property type="term" value="P:GTP biosynthetic process"/>
    <property type="evidence" value="ECO:0007669"/>
    <property type="project" value="InterPro"/>
</dbReference>
<dbReference type="OMA" id="HNAISYW"/>
<reference evidence="16" key="1">
    <citation type="journal article" date="2010" name="Nature">
        <title>The Amphimedon queenslandica genome and the evolution of animal complexity.</title>
        <authorList>
            <person name="Srivastava M."/>
            <person name="Simakov O."/>
            <person name="Chapman J."/>
            <person name="Fahey B."/>
            <person name="Gauthier M.E."/>
            <person name="Mitros T."/>
            <person name="Richards G.S."/>
            <person name="Conaco C."/>
            <person name="Dacre M."/>
            <person name="Hellsten U."/>
            <person name="Larroux C."/>
            <person name="Putnam N.H."/>
            <person name="Stanke M."/>
            <person name="Adamska M."/>
            <person name="Darling A."/>
            <person name="Degnan S.M."/>
            <person name="Oakley T.H."/>
            <person name="Plachetzki D.C."/>
            <person name="Zhai Y."/>
            <person name="Adamski M."/>
            <person name="Calcino A."/>
            <person name="Cummins S.F."/>
            <person name="Goodstein D.M."/>
            <person name="Harris C."/>
            <person name="Jackson D.J."/>
            <person name="Leys S.P."/>
            <person name="Shu S."/>
            <person name="Woodcroft B.J."/>
            <person name="Vervoort M."/>
            <person name="Kosik K.S."/>
            <person name="Manning G."/>
            <person name="Degnan B.M."/>
            <person name="Rokhsar D.S."/>
        </authorList>
    </citation>
    <scope>NUCLEOTIDE SEQUENCE [LARGE SCALE GENOMIC DNA]</scope>
</reference>
<evidence type="ECO:0000256" key="12">
    <source>
        <dbReference type="PROSITE-ProRule" id="PRU00706"/>
    </source>
</evidence>
<evidence type="ECO:0000313" key="15">
    <source>
        <dbReference type="EnsemblMetazoa" id="Aqu2.1.15474_001"/>
    </source>
</evidence>
<dbReference type="GO" id="GO:0006228">
    <property type="term" value="P:UTP biosynthetic process"/>
    <property type="evidence" value="ECO:0007669"/>
    <property type="project" value="InterPro"/>
</dbReference>
<dbReference type="PROSITE" id="PS00469">
    <property type="entry name" value="NDPK"/>
    <property type="match status" value="1"/>
</dbReference>
<evidence type="ECO:0000256" key="4">
    <source>
        <dbReference type="ARBA" id="ARBA00022490"/>
    </source>
</evidence>
<accession>A0A1X7TL27</accession>
<dbReference type="Gene3D" id="3.30.70.141">
    <property type="entry name" value="Nucleoside diphosphate kinase-like domain"/>
    <property type="match status" value="1"/>
</dbReference>
<dbReference type="STRING" id="400682.A0A1X7TL27"/>
<dbReference type="InterPro" id="IPR036850">
    <property type="entry name" value="NDK-like_dom_sf"/>
</dbReference>
<evidence type="ECO:0000256" key="5">
    <source>
        <dbReference type="ARBA" id="ARBA00022723"/>
    </source>
</evidence>
<keyword evidence="3" id="KW-0217">Developmental protein</keyword>
<evidence type="ECO:0000256" key="6">
    <source>
        <dbReference type="ARBA" id="ARBA00022801"/>
    </source>
</evidence>
<comment type="similarity">
    <text evidence="2 12 13">Belongs to the NDK family.</text>
</comment>
<dbReference type="FunFam" id="3.30.70.141:FF:000010">
    <property type="entry name" value="Nucleoside diphosphate kinase 7"/>
    <property type="match status" value="1"/>
</dbReference>
<evidence type="ECO:0000256" key="13">
    <source>
        <dbReference type="RuleBase" id="RU004011"/>
    </source>
</evidence>
<keyword evidence="6" id="KW-0378">Hydrolase</keyword>
<comment type="subcellular location">
    <subcellularLocation>
        <location evidence="1">Cell projection</location>
        <location evidence="1">Cilium</location>
    </subcellularLocation>
</comment>
<protein>
    <recommendedName>
        <fullName evidence="10">Nucleoside diphosphate kinase homolog 5</fullName>
    </recommendedName>
    <alternativeName>
        <fullName evidence="11">3'-5' exonuclease NME5</fullName>
    </alternativeName>
</protein>
<dbReference type="Pfam" id="PF00334">
    <property type="entry name" value="NDK"/>
    <property type="match status" value="1"/>
</dbReference>
<dbReference type="PANTHER" id="PTHR46161:SF1">
    <property type="entry name" value="NUCLEOSIDE DIPHOSPHATE KINASE HOMOLOG 5"/>
    <property type="match status" value="1"/>
</dbReference>
<organism evidence="15">
    <name type="scientific">Amphimedon queenslandica</name>
    <name type="common">Sponge</name>
    <dbReference type="NCBI Taxonomy" id="400682"/>
    <lineage>
        <taxon>Eukaryota</taxon>
        <taxon>Metazoa</taxon>
        <taxon>Porifera</taxon>
        <taxon>Demospongiae</taxon>
        <taxon>Heteroscleromorpha</taxon>
        <taxon>Haplosclerida</taxon>
        <taxon>Niphatidae</taxon>
        <taxon>Amphimedon</taxon>
    </lineage>
</organism>
<feature type="domain" description="Nucleoside diphosphate kinase-like" evidence="14">
    <location>
        <begin position="6"/>
        <end position="144"/>
    </location>
</feature>
<dbReference type="FunFam" id="1.20.890.10:FF:000008">
    <property type="entry name" value="Nucleoside diphosphate kinase homolog 5"/>
    <property type="match status" value="1"/>
</dbReference>
<dbReference type="PROSITE" id="PS51374">
    <property type="entry name" value="NDPK_LIKE"/>
    <property type="match status" value="1"/>
</dbReference>
<comment type="caution">
    <text evidence="12">Lacks conserved residue(s) required for the propagation of feature annotation.</text>
</comment>
<dbReference type="GO" id="GO:0016787">
    <property type="term" value="F:hydrolase activity"/>
    <property type="evidence" value="ECO:0007669"/>
    <property type="project" value="UniProtKB-KW"/>
</dbReference>
<dbReference type="GO" id="GO:0046872">
    <property type="term" value="F:metal ion binding"/>
    <property type="evidence" value="ECO:0007669"/>
    <property type="project" value="UniProtKB-KW"/>
</dbReference>
<keyword evidence="4" id="KW-0963">Cytoplasm</keyword>
<dbReference type="Proteomes" id="UP000007879">
    <property type="component" value="Unassembled WGS sequence"/>
</dbReference>
<dbReference type="GO" id="GO:0006241">
    <property type="term" value="P:CTP biosynthetic process"/>
    <property type="evidence" value="ECO:0007669"/>
    <property type="project" value="InterPro"/>
</dbReference>
<dbReference type="GO" id="GO:0004550">
    <property type="term" value="F:nucleoside diphosphate kinase activity"/>
    <property type="evidence" value="ECO:0007669"/>
    <property type="project" value="InterPro"/>
</dbReference>
<dbReference type="InParanoid" id="A0A1X7TL27"/>
<dbReference type="SUPFAM" id="SSF54919">
    <property type="entry name" value="Nucleoside diphosphate kinase, NDK"/>
    <property type="match status" value="1"/>
</dbReference>
<evidence type="ECO:0000256" key="2">
    <source>
        <dbReference type="ARBA" id="ARBA00008142"/>
    </source>
</evidence>
<dbReference type="Gene3D" id="1.20.890.10">
    <property type="entry name" value="cAMP-dependent protein kinase regulatory subunit, dimerization-anchoring domain"/>
    <property type="match status" value="1"/>
</dbReference>
<evidence type="ECO:0000256" key="8">
    <source>
        <dbReference type="ARBA" id="ARBA00023080"/>
    </source>
</evidence>
<keyword evidence="16" id="KW-1185">Reference proteome</keyword>